<dbReference type="InterPro" id="IPR036259">
    <property type="entry name" value="MFS_trans_sf"/>
</dbReference>
<feature type="transmembrane region" description="Helical" evidence="2">
    <location>
        <begin position="117"/>
        <end position="140"/>
    </location>
</feature>
<keyword evidence="2" id="KW-1133">Transmembrane helix</keyword>
<dbReference type="EMBL" id="CP129674">
    <property type="protein sequence ID" value="XDS44541.1"/>
    <property type="molecule type" value="Genomic_DNA"/>
</dbReference>
<dbReference type="GO" id="GO:0015293">
    <property type="term" value="F:symporter activity"/>
    <property type="evidence" value="ECO:0007669"/>
    <property type="project" value="InterPro"/>
</dbReference>
<feature type="transmembrane region" description="Helical" evidence="2">
    <location>
        <begin position="51"/>
        <end position="68"/>
    </location>
</feature>
<feature type="region of interest" description="Disordered" evidence="1">
    <location>
        <begin position="464"/>
        <end position="488"/>
    </location>
</feature>
<feature type="compositionally biased region" description="Basic and acidic residues" evidence="1">
    <location>
        <begin position="464"/>
        <end position="479"/>
    </location>
</feature>
<dbReference type="NCBIfam" id="TIGR00792">
    <property type="entry name" value="gph"/>
    <property type="match status" value="1"/>
</dbReference>
<dbReference type="GO" id="GO:0006814">
    <property type="term" value="P:sodium ion transport"/>
    <property type="evidence" value="ECO:0007669"/>
    <property type="project" value="InterPro"/>
</dbReference>
<evidence type="ECO:0000256" key="1">
    <source>
        <dbReference type="SAM" id="MobiDB-lite"/>
    </source>
</evidence>
<dbReference type="SUPFAM" id="SSF103473">
    <property type="entry name" value="MFS general substrate transporter"/>
    <property type="match status" value="1"/>
</dbReference>
<sequence>MKHSNLRNSIFYLIGLLGHDFFYFAFTLYIIKFITSALFTGADGHYTDTMVATISGAIVTIRVVELVLDPFLGALIDNTKSRFGRYKPWIMLGGVVCSSSFVLLFTTLGGTNLTHPVLYLCMFLVLFLIMDGSYSLYDIAMWSMIPAISTTYEERNRIGTVARLGAGIGQALLTIFVMPSIILGKNLFGSEQAGWLFFAIIVLVCTCLTALLTCIGVKEHESAIDTPNEKTKFTEVFSVIFKNDQLAWLALPNWCYYFSLALVSTLMTYYFQYVYGNAASYSTIFGTATLVVVVSILFYPWLTRRFSRKQVLFVALSVMIVSLAFFTFAGNNTVMVVIASVLFLLPQPIIFTSFLLELTDTIDYGQWKSGKRNASITLAVRPLLDKFAGALSNGVVGLVALVCGMTGAASIADITSGNIVVFKTIMCGLPIALLLLSMFVYQKKFKLNTAFHAQIMKDLEQRAAEDRQDSAEGVEDKQPQKTMVEQAI</sequence>
<dbReference type="GO" id="GO:0005886">
    <property type="term" value="C:plasma membrane"/>
    <property type="evidence" value="ECO:0007669"/>
    <property type="project" value="TreeGrafter"/>
</dbReference>
<keyword evidence="2" id="KW-0472">Membrane</keyword>
<dbReference type="GO" id="GO:0008643">
    <property type="term" value="P:carbohydrate transport"/>
    <property type="evidence" value="ECO:0007669"/>
    <property type="project" value="InterPro"/>
</dbReference>
<dbReference type="PANTHER" id="PTHR11328:SF24">
    <property type="entry name" value="MAJOR FACILITATOR SUPERFAMILY (MFS) PROFILE DOMAIN-CONTAINING PROTEIN"/>
    <property type="match status" value="1"/>
</dbReference>
<dbReference type="Gene3D" id="1.20.1250.20">
    <property type="entry name" value="MFS general substrate transporter like domains"/>
    <property type="match status" value="2"/>
</dbReference>
<organism evidence="3">
    <name type="scientific">Bifidobacterium aquikefiricola</name>
    <dbReference type="NCBI Taxonomy" id="3059038"/>
    <lineage>
        <taxon>Bacteria</taxon>
        <taxon>Bacillati</taxon>
        <taxon>Actinomycetota</taxon>
        <taxon>Actinomycetes</taxon>
        <taxon>Bifidobacteriales</taxon>
        <taxon>Bifidobacteriaceae</taxon>
        <taxon>Bifidobacterium</taxon>
    </lineage>
</organism>
<dbReference type="KEGG" id="baqk:QN215_09855"/>
<dbReference type="Pfam" id="PF13347">
    <property type="entry name" value="MFS_2"/>
    <property type="match status" value="1"/>
</dbReference>
<name>A0AB39U644_9BIFI</name>
<dbReference type="InterPro" id="IPR001927">
    <property type="entry name" value="Na/Gal_symport"/>
</dbReference>
<feature type="transmembrane region" description="Helical" evidence="2">
    <location>
        <begin position="254"/>
        <end position="272"/>
    </location>
</feature>
<protein>
    <submittedName>
        <fullName evidence="3">Glycoside-pentoside-hexuronide (GPH):cation symporter</fullName>
    </submittedName>
</protein>
<dbReference type="CDD" id="cd17332">
    <property type="entry name" value="MFS_MelB_like"/>
    <property type="match status" value="1"/>
</dbReference>
<feature type="transmembrane region" description="Helical" evidence="2">
    <location>
        <begin position="418"/>
        <end position="441"/>
    </location>
</feature>
<feature type="transmembrane region" description="Helical" evidence="2">
    <location>
        <begin position="89"/>
        <end position="111"/>
    </location>
</feature>
<dbReference type="AlphaFoldDB" id="A0AB39U644"/>
<feature type="transmembrane region" description="Helical" evidence="2">
    <location>
        <begin position="311"/>
        <end position="329"/>
    </location>
</feature>
<feature type="transmembrane region" description="Helical" evidence="2">
    <location>
        <begin position="195"/>
        <end position="217"/>
    </location>
</feature>
<keyword evidence="2" id="KW-0812">Transmembrane</keyword>
<dbReference type="InterPro" id="IPR039672">
    <property type="entry name" value="MFS_2"/>
</dbReference>
<accession>A0AB39U644</accession>
<reference evidence="3" key="1">
    <citation type="submission" date="2023-07" db="EMBL/GenBank/DDBJ databases">
        <title>Bifidobacterium aquikefiriaerophilum sp. nov. and Bifidobacterium eccum sp. nov., isolated from water kefir.</title>
        <authorList>
            <person name="Breselge S."/>
            <person name="Bellassi P."/>
            <person name="Barcenilla C."/>
            <person name="Alvarez-Ordonez A."/>
            <person name="Morelli L."/>
            <person name="Cotter P.D."/>
        </authorList>
    </citation>
    <scope>NUCLEOTIDE SEQUENCE</scope>
    <source>
        <strain evidence="3">WK041_4_12</strain>
    </source>
</reference>
<feature type="transmembrane region" description="Helical" evidence="2">
    <location>
        <begin position="390"/>
        <end position="412"/>
    </location>
</feature>
<evidence type="ECO:0000256" key="2">
    <source>
        <dbReference type="SAM" id="Phobius"/>
    </source>
</evidence>
<dbReference type="RefSeq" id="WP_369344117.1">
    <property type="nucleotide sequence ID" value="NZ_CP129674.1"/>
</dbReference>
<feature type="transmembrane region" description="Helical" evidence="2">
    <location>
        <begin position="278"/>
        <end position="299"/>
    </location>
</feature>
<dbReference type="PANTHER" id="PTHR11328">
    <property type="entry name" value="MAJOR FACILITATOR SUPERFAMILY DOMAIN-CONTAINING PROTEIN"/>
    <property type="match status" value="1"/>
</dbReference>
<feature type="transmembrane region" description="Helical" evidence="2">
    <location>
        <begin position="12"/>
        <end position="31"/>
    </location>
</feature>
<evidence type="ECO:0000313" key="3">
    <source>
        <dbReference type="EMBL" id="XDS44541.1"/>
    </source>
</evidence>
<proteinExistence type="predicted"/>
<feature type="transmembrane region" description="Helical" evidence="2">
    <location>
        <begin position="335"/>
        <end position="356"/>
    </location>
</feature>
<gene>
    <name evidence="3" type="ORF">QN215_09855</name>
</gene>
<feature type="transmembrane region" description="Helical" evidence="2">
    <location>
        <begin position="161"/>
        <end position="183"/>
    </location>
</feature>